<feature type="transmembrane region" description="Helical" evidence="6">
    <location>
        <begin position="160"/>
        <end position="182"/>
    </location>
</feature>
<evidence type="ECO:0000256" key="3">
    <source>
        <dbReference type="ARBA" id="ARBA00022989"/>
    </source>
</evidence>
<dbReference type="GO" id="GO:0016236">
    <property type="term" value="P:macroautophagy"/>
    <property type="evidence" value="ECO:0007669"/>
    <property type="project" value="TreeGrafter"/>
</dbReference>
<proteinExistence type="predicted"/>
<keyword evidence="4 6" id="KW-0472">Membrane</keyword>
<evidence type="ECO:0000256" key="1">
    <source>
        <dbReference type="ARBA" id="ARBA00004141"/>
    </source>
</evidence>
<dbReference type="AlphaFoldDB" id="A0A0X3PWF7"/>
<dbReference type="GO" id="GO:0016020">
    <property type="term" value="C:membrane"/>
    <property type="evidence" value="ECO:0007669"/>
    <property type="project" value="UniProtKB-SubCell"/>
</dbReference>
<dbReference type="PANTHER" id="PTHR21389">
    <property type="entry name" value="P53 INDUCED PROTEIN"/>
    <property type="match status" value="1"/>
</dbReference>
<reference evidence="7" key="1">
    <citation type="submission" date="2016-01" db="EMBL/GenBank/DDBJ databases">
        <title>Reference transcriptome for the parasite Schistocephalus solidus: insights into the molecular evolution of parasitism.</title>
        <authorList>
            <person name="Hebert F.O."/>
            <person name="Grambauer S."/>
            <person name="Barber I."/>
            <person name="Landry C.R."/>
            <person name="Aubin-Horth N."/>
        </authorList>
    </citation>
    <scope>NUCLEOTIDE SEQUENCE</scope>
</reference>
<dbReference type="Pfam" id="PF10269">
    <property type="entry name" value="Tmemb_185A"/>
    <property type="match status" value="1"/>
</dbReference>
<feature type="transmembrane region" description="Helical" evidence="6">
    <location>
        <begin position="364"/>
        <end position="382"/>
    </location>
</feature>
<dbReference type="GO" id="GO:0005783">
    <property type="term" value="C:endoplasmic reticulum"/>
    <property type="evidence" value="ECO:0007669"/>
    <property type="project" value="TreeGrafter"/>
</dbReference>
<evidence type="ECO:0000256" key="5">
    <source>
        <dbReference type="SAM" id="MobiDB-lite"/>
    </source>
</evidence>
<gene>
    <name evidence="7" type="ORF">TR149311</name>
</gene>
<name>A0A0X3PWF7_SCHSO</name>
<feature type="compositionally biased region" description="Low complexity" evidence="5">
    <location>
        <begin position="232"/>
        <end position="244"/>
    </location>
</feature>
<evidence type="ECO:0000313" key="7">
    <source>
        <dbReference type="EMBL" id="JAP56175.1"/>
    </source>
</evidence>
<feature type="transmembrane region" description="Helical" evidence="6">
    <location>
        <begin position="275"/>
        <end position="301"/>
    </location>
</feature>
<protein>
    <recommendedName>
        <fullName evidence="8">Etoposide-induced protein 2.4 homolog</fullName>
    </recommendedName>
</protein>
<feature type="region of interest" description="Disordered" evidence="5">
    <location>
        <begin position="231"/>
        <end position="251"/>
    </location>
</feature>
<evidence type="ECO:0000256" key="4">
    <source>
        <dbReference type="ARBA" id="ARBA00023136"/>
    </source>
</evidence>
<dbReference type="EMBL" id="GEEE01007050">
    <property type="protein sequence ID" value="JAP56175.1"/>
    <property type="molecule type" value="Transcribed_RNA"/>
</dbReference>
<sequence>MTAIVYGAWAGFQEFLLAPFGLWSMHKEIVARQTVEHVSSAPLHNQALRRLQLQAATPSRHGEFTSRRHRSPLLTPTATPKMGCTDLGLYSSLEDLKSAPEGATGDRRNPALKSSRSDGIFRLLSYIWFYNMLLVFVMGLTFNALSIIASCSFGLWLSSLWIVSIPCHLVIIVLQNFIFLVMELVNVIYLKKICDRIGLIQSKRTTSAHGSRKRVRREGLAEATDYLVRTISSSRESSPAPSSSCVPGDAHGDPLARKPALYGIGKSLMDRVYSLLFFIIYRLQWKLVGAFAPLAWVNFFINTTSQAFMYACYAYEYFARQTSDATIDLLLPKIVNHWPFFLGYGLPVGTLVSLLPGLFGWGDLIIAFTYPLLVIGAFQVSWSRALDVRCCVPTFTKTLLIASMRPSLWITNCLLSFFGRLGLRFCFARPPKPAPVVSPVLPRPLTLSRAVAHRGHRRLTPNH</sequence>
<feature type="transmembrane region" description="Helical" evidence="6">
    <location>
        <begin position="338"/>
        <end position="359"/>
    </location>
</feature>
<dbReference type="PANTHER" id="PTHR21389:SF0">
    <property type="entry name" value="ETOPOSIDE-INDUCED PROTEIN 2.4 HOMOLOG"/>
    <property type="match status" value="1"/>
</dbReference>
<keyword evidence="2 6" id="KW-0812">Transmembrane</keyword>
<evidence type="ECO:0008006" key="8">
    <source>
        <dbReference type="Google" id="ProtNLM"/>
    </source>
</evidence>
<accession>A0A0X3PWF7</accession>
<evidence type="ECO:0000256" key="2">
    <source>
        <dbReference type="ARBA" id="ARBA00022692"/>
    </source>
</evidence>
<feature type="transmembrane region" description="Helical" evidence="6">
    <location>
        <begin position="123"/>
        <end position="148"/>
    </location>
</feature>
<organism evidence="7">
    <name type="scientific">Schistocephalus solidus</name>
    <name type="common">Tapeworm</name>
    <dbReference type="NCBI Taxonomy" id="70667"/>
    <lineage>
        <taxon>Eukaryota</taxon>
        <taxon>Metazoa</taxon>
        <taxon>Spiralia</taxon>
        <taxon>Lophotrochozoa</taxon>
        <taxon>Platyhelminthes</taxon>
        <taxon>Cestoda</taxon>
        <taxon>Eucestoda</taxon>
        <taxon>Diphyllobothriidea</taxon>
        <taxon>Diphyllobothriidae</taxon>
        <taxon>Schistocephalus</taxon>
    </lineage>
</organism>
<comment type="subcellular location">
    <subcellularLocation>
        <location evidence="1">Membrane</location>
        <topology evidence="1">Multi-pass membrane protein</topology>
    </subcellularLocation>
</comment>
<dbReference type="InterPro" id="IPR019396">
    <property type="entry name" value="TM_Fragile-X-F-assoc"/>
</dbReference>
<keyword evidence="3 6" id="KW-1133">Transmembrane helix</keyword>
<evidence type="ECO:0000256" key="6">
    <source>
        <dbReference type="SAM" id="Phobius"/>
    </source>
</evidence>